<dbReference type="Pfam" id="PF11951">
    <property type="entry name" value="Fungal_trans_2"/>
    <property type="match status" value="1"/>
</dbReference>
<organism evidence="4 5">
    <name type="scientific">Rhizoctonia solani</name>
    <dbReference type="NCBI Taxonomy" id="456999"/>
    <lineage>
        <taxon>Eukaryota</taxon>
        <taxon>Fungi</taxon>
        <taxon>Dikarya</taxon>
        <taxon>Basidiomycota</taxon>
        <taxon>Agaricomycotina</taxon>
        <taxon>Agaricomycetes</taxon>
        <taxon>Cantharellales</taxon>
        <taxon>Ceratobasidiaceae</taxon>
        <taxon>Rhizoctonia</taxon>
    </lineage>
</organism>
<dbReference type="GO" id="GO:0008270">
    <property type="term" value="F:zinc ion binding"/>
    <property type="evidence" value="ECO:0007669"/>
    <property type="project" value="InterPro"/>
</dbReference>
<accession>A0A8H2XUA1</accession>
<comment type="subcellular location">
    <subcellularLocation>
        <location evidence="1">Nucleus</location>
    </subcellularLocation>
</comment>
<gene>
    <name evidence="4" type="ORF">RDB_LOCUS70589</name>
</gene>
<dbReference type="Proteomes" id="UP000663840">
    <property type="component" value="Unassembled WGS sequence"/>
</dbReference>
<keyword evidence="2" id="KW-0539">Nucleus</keyword>
<dbReference type="GO" id="GO:0005634">
    <property type="term" value="C:nucleus"/>
    <property type="evidence" value="ECO:0007669"/>
    <property type="project" value="UniProtKB-SubCell"/>
</dbReference>
<dbReference type="AlphaFoldDB" id="A0A8H2XUA1"/>
<evidence type="ECO:0000256" key="2">
    <source>
        <dbReference type="ARBA" id="ARBA00023242"/>
    </source>
</evidence>
<dbReference type="PROSITE" id="PS50048">
    <property type="entry name" value="ZN2_CY6_FUNGAL_2"/>
    <property type="match status" value="1"/>
</dbReference>
<name>A0A8H2XUA1_9AGAM</name>
<reference evidence="4" key="1">
    <citation type="submission" date="2021-01" db="EMBL/GenBank/DDBJ databases">
        <authorList>
            <person name="Kaushik A."/>
        </authorList>
    </citation>
    <scope>NUCLEOTIDE SEQUENCE</scope>
    <source>
        <strain evidence="4">AG1-1A</strain>
    </source>
</reference>
<dbReference type="SUPFAM" id="SSF57701">
    <property type="entry name" value="Zn2/Cys6 DNA-binding domain"/>
    <property type="match status" value="1"/>
</dbReference>
<feature type="domain" description="Zn(2)-C6 fungal-type" evidence="3">
    <location>
        <begin position="13"/>
        <end position="43"/>
    </location>
</feature>
<comment type="caution">
    <text evidence="4">The sequence shown here is derived from an EMBL/GenBank/DDBJ whole genome shotgun (WGS) entry which is preliminary data.</text>
</comment>
<dbReference type="CDD" id="cd00067">
    <property type="entry name" value="GAL4"/>
    <property type="match status" value="1"/>
</dbReference>
<dbReference type="GO" id="GO:0000981">
    <property type="term" value="F:DNA-binding transcription factor activity, RNA polymerase II-specific"/>
    <property type="evidence" value="ECO:0007669"/>
    <property type="project" value="InterPro"/>
</dbReference>
<dbReference type="InterPro" id="IPR001138">
    <property type="entry name" value="Zn2Cys6_DnaBD"/>
</dbReference>
<evidence type="ECO:0000259" key="3">
    <source>
        <dbReference type="PROSITE" id="PS50048"/>
    </source>
</evidence>
<protein>
    <recommendedName>
        <fullName evidence="3">Zn(2)-C6 fungal-type domain-containing protein</fullName>
    </recommendedName>
</protein>
<dbReference type="InterPro" id="IPR036864">
    <property type="entry name" value="Zn2-C6_fun-type_DNA-bd_sf"/>
</dbReference>
<evidence type="ECO:0000313" key="5">
    <source>
        <dbReference type="Proteomes" id="UP000663840"/>
    </source>
</evidence>
<sequence>MDPACTNKRSKQGCLPCLRKRKKCDETKPICTRCSRGDDQCAWRSTLTGPSAVSPQLNSRVLPTYSHGTLLSANNVAMPGFSTTELIQNNDIQILDLGIDVNSFVDAFGSGYAFAEALLANSTFQSPESRPLYNPSQARISILGQDEYTIGTDSFLDDDEQEFIKLPEWRPRALEALSPYIPDTDQANWLNALSSCGYHLLHLCYRNQLIRNPSYAQDFTFISRYTYEPSKLLKVTKNLTVGYIWLSSARLGLLGIAALFHSYINPMASQSVLHERSRQLIEAAITSIQREVAQPGIPINASLAGISMILSYHCFSGNSSAYLTWIETALPMIKALVGSKPVALHRLHGLETIDVRTFVWGDIFTAISSSQPTRLVYDCNAEVLLKKNREGPNLVGADMEIGLEWLCGLPDAMLLLIIQIINLRHSSLPETERFAQAAKIESALRDWKVWPSETTNSVMRVRRMATQEIWRHFTILYLYQAIHKASPSHEVVQHCVSQIFKLGSTLPLGRNPDCLLSVPYFVAGTFAISPKHRQLFRSRLLGCGLEAYGQALAKALEELWQRSLDPSKHDDWTTKSPPIVIFS</sequence>
<dbReference type="Pfam" id="PF00172">
    <property type="entry name" value="Zn_clus"/>
    <property type="match status" value="1"/>
</dbReference>
<dbReference type="EMBL" id="CAJMWR010001834">
    <property type="protein sequence ID" value="CAE6435357.1"/>
    <property type="molecule type" value="Genomic_DNA"/>
</dbReference>
<dbReference type="PANTHER" id="PTHR37534">
    <property type="entry name" value="TRANSCRIPTIONAL ACTIVATOR PROTEIN UGA3"/>
    <property type="match status" value="1"/>
</dbReference>
<dbReference type="Gene3D" id="4.10.240.10">
    <property type="entry name" value="Zn(2)-C6 fungal-type DNA-binding domain"/>
    <property type="match status" value="1"/>
</dbReference>
<evidence type="ECO:0000313" key="4">
    <source>
        <dbReference type="EMBL" id="CAE6435357.1"/>
    </source>
</evidence>
<dbReference type="SMART" id="SM00066">
    <property type="entry name" value="GAL4"/>
    <property type="match status" value="1"/>
</dbReference>
<dbReference type="InterPro" id="IPR021858">
    <property type="entry name" value="Fun_TF"/>
</dbReference>
<evidence type="ECO:0000256" key="1">
    <source>
        <dbReference type="ARBA" id="ARBA00004123"/>
    </source>
</evidence>
<dbReference type="PANTHER" id="PTHR37534:SF46">
    <property type="entry name" value="ZN(II)2CYS6 TRANSCRIPTION FACTOR (EUROFUNG)"/>
    <property type="match status" value="1"/>
</dbReference>
<proteinExistence type="predicted"/>